<dbReference type="OrthoDB" id="9791132at2"/>
<keyword evidence="11" id="KW-0961">Cell wall biogenesis/degradation</keyword>
<feature type="binding site" evidence="14">
    <location>
        <position position="230"/>
    </location>
    <ligand>
        <name>substrate</name>
    </ligand>
</feature>
<gene>
    <name evidence="19" type="primary">dacF_1</name>
    <name evidence="19" type="ORF">AMURIS_02993</name>
</gene>
<feature type="active site" description="Acyl-ester intermediate" evidence="13">
    <location>
        <position position="59"/>
    </location>
</feature>
<dbReference type="GO" id="GO:0009002">
    <property type="term" value="F:serine-type D-Ala-D-Ala carboxypeptidase activity"/>
    <property type="evidence" value="ECO:0007669"/>
    <property type="project" value="UniProtKB-EC"/>
</dbReference>
<evidence type="ECO:0000256" key="16">
    <source>
        <dbReference type="SAM" id="MobiDB-lite"/>
    </source>
</evidence>
<comment type="pathway">
    <text evidence="2">Cell wall biogenesis; peptidoglycan biosynthesis.</text>
</comment>
<dbReference type="GO" id="GO:0009252">
    <property type="term" value="P:peptidoglycan biosynthetic process"/>
    <property type="evidence" value="ECO:0007669"/>
    <property type="project" value="UniProtKB-UniPathway"/>
</dbReference>
<dbReference type="Gene3D" id="2.60.410.10">
    <property type="entry name" value="D-Ala-D-Ala carboxypeptidase, C-terminal domain"/>
    <property type="match status" value="1"/>
</dbReference>
<evidence type="ECO:0000313" key="19">
    <source>
        <dbReference type="EMBL" id="SOY30267.1"/>
    </source>
</evidence>
<keyword evidence="6" id="KW-0645">Protease</keyword>
<comment type="catalytic activity">
    <reaction evidence="12">
        <text>Preferential cleavage: (Ac)2-L-Lys-D-Ala-|-D-Ala. Also transpeptidation of peptidyl-alanyl moieties that are N-acyl substituents of D-alanine.</text>
        <dbReference type="EC" id="3.4.16.4"/>
    </reaction>
</comment>
<feature type="active site" description="Proton acceptor" evidence="13">
    <location>
        <position position="62"/>
    </location>
</feature>
<dbReference type="SUPFAM" id="SSF56601">
    <property type="entry name" value="beta-lactamase/transpeptidase-like"/>
    <property type="match status" value="1"/>
</dbReference>
<dbReference type="InterPro" id="IPR012907">
    <property type="entry name" value="Peptidase_S11_C"/>
</dbReference>
<feature type="domain" description="Peptidase S11 D-alanyl-D-alanine carboxypeptidase A N-terminal" evidence="17">
    <location>
        <begin position="29"/>
        <end position="260"/>
    </location>
</feature>
<keyword evidence="10" id="KW-0573">Peptidoglycan synthesis</keyword>
<evidence type="ECO:0000256" key="4">
    <source>
        <dbReference type="ARBA" id="ARBA00012448"/>
    </source>
</evidence>
<accession>A0A2K4ZIF6</accession>
<evidence type="ECO:0000256" key="13">
    <source>
        <dbReference type="PIRSR" id="PIRSR618044-1"/>
    </source>
</evidence>
<dbReference type="Pfam" id="PF07943">
    <property type="entry name" value="PBP5_C"/>
    <property type="match status" value="1"/>
</dbReference>
<keyword evidence="8 19" id="KW-0378">Hydrolase</keyword>
<dbReference type="InterPro" id="IPR015956">
    <property type="entry name" value="Peniciliin-bd_prot_C_sf"/>
</dbReference>
<dbReference type="UniPathway" id="UPA00219"/>
<dbReference type="PANTHER" id="PTHR21581:SF6">
    <property type="entry name" value="TRAFFICKING PROTEIN PARTICLE COMPLEX SUBUNIT 12"/>
    <property type="match status" value="1"/>
</dbReference>
<feature type="compositionally biased region" description="Polar residues" evidence="16">
    <location>
        <begin position="394"/>
        <end position="414"/>
    </location>
</feature>
<dbReference type="InterPro" id="IPR018044">
    <property type="entry name" value="Peptidase_S11"/>
</dbReference>
<evidence type="ECO:0000256" key="11">
    <source>
        <dbReference type="ARBA" id="ARBA00023316"/>
    </source>
</evidence>
<dbReference type="EMBL" id="OFSM01000015">
    <property type="protein sequence ID" value="SOY30267.1"/>
    <property type="molecule type" value="Genomic_DNA"/>
</dbReference>
<organism evidence="19 20">
    <name type="scientific">Acetatifactor muris</name>
    <dbReference type="NCBI Taxonomy" id="879566"/>
    <lineage>
        <taxon>Bacteria</taxon>
        <taxon>Bacillati</taxon>
        <taxon>Bacillota</taxon>
        <taxon>Clostridia</taxon>
        <taxon>Lachnospirales</taxon>
        <taxon>Lachnospiraceae</taxon>
        <taxon>Acetatifactor</taxon>
    </lineage>
</organism>
<evidence type="ECO:0000259" key="18">
    <source>
        <dbReference type="Pfam" id="PF07943"/>
    </source>
</evidence>
<feature type="active site" evidence="13">
    <location>
        <position position="119"/>
    </location>
</feature>
<evidence type="ECO:0000256" key="1">
    <source>
        <dbReference type="ARBA" id="ARBA00003217"/>
    </source>
</evidence>
<comment type="function">
    <text evidence="1">Removes C-terminal D-alanyl residues from sugar-peptide cell wall precursors.</text>
</comment>
<dbReference type="RefSeq" id="WP_103240330.1">
    <property type="nucleotide sequence ID" value="NZ_JANJZD010000015.1"/>
</dbReference>
<reference evidence="19 20" key="1">
    <citation type="submission" date="2018-01" db="EMBL/GenBank/DDBJ databases">
        <authorList>
            <person name="Gaut B.S."/>
            <person name="Morton B.R."/>
            <person name="Clegg M.T."/>
            <person name="Duvall M.R."/>
        </authorList>
    </citation>
    <scope>NUCLEOTIDE SEQUENCE [LARGE SCALE GENOMIC DNA]</scope>
    <source>
        <strain evidence="19">GP69</strain>
    </source>
</reference>
<dbReference type="GO" id="GO:0071555">
    <property type="term" value="P:cell wall organization"/>
    <property type="evidence" value="ECO:0007669"/>
    <property type="project" value="UniProtKB-KW"/>
</dbReference>
<dbReference type="InterPro" id="IPR012338">
    <property type="entry name" value="Beta-lactam/transpept-like"/>
</dbReference>
<keyword evidence="20" id="KW-1185">Reference proteome</keyword>
<dbReference type="GO" id="GO:0008360">
    <property type="term" value="P:regulation of cell shape"/>
    <property type="evidence" value="ECO:0007669"/>
    <property type="project" value="UniProtKB-KW"/>
</dbReference>
<proteinExistence type="inferred from homology"/>
<dbReference type="Pfam" id="PF00768">
    <property type="entry name" value="Peptidase_S11"/>
    <property type="match status" value="1"/>
</dbReference>
<evidence type="ECO:0000259" key="17">
    <source>
        <dbReference type="Pfam" id="PF00768"/>
    </source>
</evidence>
<dbReference type="Proteomes" id="UP000236311">
    <property type="component" value="Unassembled WGS sequence"/>
</dbReference>
<protein>
    <recommendedName>
        <fullName evidence="4">serine-type D-Ala-D-Ala carboxypeptidase</fullName>
        <ecNumber evidence="4">3.4.16.4</ecNumber>
    </recommendedName>
</protein>
<evidence type="ECO:0000256" key="3">
    <source>
        <dbReference type="ARBA" id="ARBA00007164"/>
    </source>
</evidence>
<evidence type="ECO:0000256" key="7">
    <source>
        <dbReference type="ARBA" id="ARBA00022729"/>
    </source>
</evidence>
<keyword evidence="9" id="KW-0133">Cell shape</keyword>
<feature type="domain" description="Peptidase S11 D-Ala-D-Ala carboxypeptidase A C-terminal" evidence="18">
    <location>
        <begin position="294"/>
        <end position="369"/>
    </location>
</feature>
<name>A0A2K4ZIF6_9FIRM</name>
<dbReference type="PANTHER" id="PTHR21581">
    <property type="entry name" value="D-ALANYL-D-ALANINE CARBOXYPEPTIDASE"/>
    <property type="match status" value="1"/>
</dbReference>
<feature type="region of interest" description="Disordered" evidence="16">
    <location>
        <begin position="391"/>
        <end position="444"/>
    </location>
</feature>
<dbReference type="AlphaFoldDB" id="A0A2K4ZIF6"/>
<dbReference type="Gene3D" id="3.40.710.10">
    <property type="entry name" value="DD-peptidase/beta-lactamase superfamily"/>
    <property type="match status" value="1"/>
</dbReference>
<evidence type="ECO:0000256" key="10">
    <source>
        <dbReference type="ARBA" id="ARBA00022984"/>
    </source>
</evidence>
<dbReference type="InterPro" id="IPR001967">
    <property type="entry name" value="Peptidase_S11_N"/>
</dbReference>
<evidence type="ECO:0000256" key="15">
    <source>
        <dbReference type="RuleBase" id="RU004016"/>
    </source>
</evidence>
<sequence length="444" mass="48242">MFTKKKISALFLSLLLVFTAYIPVSANVTVSSPSVILIESSTGEVIYELNSTERRSPASITKIMTLLLTFEAIDSGKISLTDQVTTSEYASSMGGSQVYLAAGEVQSLDTMIKCIAVSSGNDASVAVAEHIAGSEEAFVALMNEKAAELGMVDTHFEDCCGLSDSDNHYTSAKDVAIMSRELTTKYPDIFQYTTIWMEDITHETRQGTANFTLSSTNKLLKQYQWTTGLKTGSTSKAKYCFSATASKDGIDLIAVVMGAPDYKTRFGDAQILLTYGFSVCDIYVDENQDVLLPLTVEGGVEEEVAVRYEGEFRYLDTGGSDLSAVEKVVELPEKVQAPVKEGMEAGCARYLLNGVEIGSVPVLFAEDIDRAGYTDYFRRVLGFFLLTENHRGSESQNETEAQNDTESLNGTESPGETEAMKEIGTSDETRTPDQAAGTESEQAE</sequence>
<keyword evidence="5 19" id="KW-0121">Carboxypeptidase</keyword>
<evidence type="ECO:0000256" key="9">
    <source>
        <dbReference type="ARBA" id="ARBA00022960"/>
    </source>
</evidence>
<dbReference type="PRINTS" id="PR00725">
    <property type="entry name" value="DADACBPTASE1"/>
</dbReference>
<evidence type="ECO:0000256" key="12">
    <source>
        <dbReference type="ARBA" id="ARBA00034000"/>
    </source>
</evidence>
<dbReference type="SUPFAM" id="SSF69189">
    <property type="entry name" value="Penicillin-binding protein associated domain"/>
    <property type="match status" value="1"/>
</dbReference>
<evidence type="ECO:0000256" key="14">
    <source>
        <dbReference type="PIRSR" id="PIRSR618044-2"/>
    </source>
</evidence>
<dbReference type="EC" id="3.4.16.4" evidence="4"/>
<evidence type="ECO:0000313" key="20">
    <source>
        <dbReference type="Proteomes" id="UP000236311"/>
    </source>
</evidence>
<evidence type="ECO:0000256" key="5">
    <source>
        <dbReference type="ARBA" id="ARBA00022645"/>
    </source>
</evidence>
<comment type="similarity">
    <text evidence="3 15">Belongs to the peptidase S11 family.</text>
</comment>
<keyword evidence="7" id="KW-0732">Signal</keyword>
<dbReference type="InterPro" id="IPR037167">
    <property type="entry name" value="Peptidase_S11_C_sf"/>
</dbReference>
<evidence type="ECO:0000256" key="6">
    <source>
        <dbReference type="ARBA" id="ARBA00022670"/>
    </source>
</evidence>
<evidence type="ECO:0000256" key="2">
    <source>
        <dbReference type="ARBA" id="ARBA00004752"/>
    </source>
</evidence>
<evidence type="ECO:0000256" key="8">
    <source>
        <dbReference type="ARBA" id="ARBA00022801"/>
    </source>
</evidence>
<dbReference type="GO" id="GO:0006508">
    <property type="term" value="P:proteolysis"/>
    <property type="evidence" value="ECO:0007669"/>
    <property type="project" value="UniProtKB-KW"/>
</dbReference>